<dbReference type="Pfam" id="PF05192">
    <property type="entry name" value="MutS_III"/>
    <property type="match status" value="1"/>
</dbReference>
<comment type="caution">
    <text evidence="8">The sequence shown here is derived from an EMBL/GenBank/DDBJ whole genome shotgun (WGS) entry which is preliminary data.</text>
</comment>
<evidence type="ECO:0000313" key="8">
    <source>
        <dbReference type="EMBL" id="ORZ30073.1"/>
    </source>
</evidence>
<dbReference type="PANTHER" id="PTHR11361">
    <property type="entry name" value="DNA MISMATCH REPAIR PROTEIN MUTS FAMILY MEMBER"/>
    <property type="match status" value="1"/>
</dbReference>
<dbReference type="AlphaFoldDB" id="A0A1Y2H8Q1"/>
<dbReference type="InterPro" id="IPR007696">
    <property type="entry name" value="DNA_mismatch_repair_MutS_core"/>
</dbReference>
<feature type="compositionally biased region" description="Polar residues" evidence="6">
    <location>
        <begin position="90"/>
        <end position="116"/>
    </location>
</feature>
<dbReference type="Pfam" id="PF00488">
    <property type="entry name" value="MutS_V"/>
    <property type="match status" value="1"/>
</dbReference>
<evidence type="ECO:0000256" key="1">
    <source>
        <dbReference type="ARBA" id="ARBA00006271"/>
    </source>
</evidence>
<dbReference type="PANTHER" id="PTHR11361:SF148">
    <property type="entry name" value="DNA MISMATCH REPAIR PROTEIN MSH6"/>
    <property type="match status" value="1"/>
</dbReference>
<evidence type="ECO:0000256" key="5">
    <source>
        <dbReference type="ARBA" id="ARBA00023125"/>
    </source>
</evidence>
<evidence type="ECO:0000256" key="3">
    <source>
        <dbReference type="ARBA" id="ARBA00022763"/>
    </source>
</evidence>
<feature type="domain" description="DNA mismatch repair proteins mutS family" evidence="7">
    <location>
        <begin position="919"/>
        <end position="935"/>
    </location>
</feature>
<keyword evidence="3" id="KW-0227">DNA damage</keyword>
<keyword evidence="5" id="KW-0238">DNA-binding</keyword>
<accession>A0A1Y2H8Q1</accession>
<dbReference type="SMART" id="SM00533">
    <property type="entry name" value="MUTSd"/>
    <property type="match status" value="1"/>
</dbReference>
<dbReference type="OrthoDB" id="121051at2759"/>
<feature type="compositionally biased region" description="Basic and acidic residues" evidence="6">
    <location>
        <begin position="227"/>
        <end position="236"/>
    </location>
</feature>
<dbReference type="Gene3D" id="3.30.420.110">
    <property type="entry name" value="MutS, connector domain"/>
    <property type="match status" value="1"/>
</dbReference>
<name>A0A1Y2H8Q1_9FUNG</name>
<gene>
    <name evidence="8" type="ORF">BCR44DRAFT_1446409</name>
</gene>
<evidence type="ECO:0000256" key="4">
    <source>
        <dbReference type="ARBA" id="ARBA00022840"/>
    </source>
</evidence>
<evidence type="ECO:0000259" key="7">
    <source>
        <dbReference type="PROSITE" id="PS00486"/>
    </source>
</evidence>
<dbReference type="Gene3D" id="1.10.1420.10">
    <property type="match status" value="1"/>
</dbReference>
<dbReference type="GO" id="GO:0140664">
    <property type="term" value="F:ATP-dependent DNA damage sensor activity"/>
    <property type="evidence" value="ECO:0007669"/>
    <property type="project" value="InterPro"/>
</dbReference>
<sequence length="1002" mass="108520">MSQRTPKASAKALGAATDSKVQSNLFKFFGKKPTPSKAATSTPTSTPAPTSNSQAASTPASATPSPAITVSGSAAPAQHKPLDHAARSLLTPSSDATQAPAAESSTATPKANSSVKSKPAIKRRRIIMDSDEDQDDLDHDVENHHSTSSTSTTTPSAPPATKRARTSATPAVSTARKTPSAAGSPSPFTATPSKPPSKRSKSVVTPASKPAATPKPGSNASDWLLNPRDKEGRFPHEEGYDKSTLWIPKSAWERFSNFEKQFWEVKGTHWDCVVFFQKGKFFELYATDADLALQLFDLKVSDNGRGAMRMAGVPESAFEEWAAKFIARGYRVAKVVQSENAIAKAIRDKQATTKADKIIHRELTCVLTPGTLAEPHFLTNSPDPIYCTGRLFDVASSRLYLACLETETLGGLDTLLTHTQPREIVVQPKLDMTMMRNIRALAPGADLVQVAVDNPQAGRHLISATWAAEEGVPEVVKRMAGEFRDVETSEVQDLVASALGRLIMYLQRLKRHELLAASATVEEWTLQSSKHMVLDGAALAALAVIDGDDNKSLFHALDYTVTPTGRRLLRSWLAHPLRHREDILERQRGVVVLGRDHELRKVVKGGLKAISVDLERSLNVQARKSLAVLANVVRGLQSAIALLEQVMAESSEMQALVHKALKDVALDKTLELIRAEFEAAIVWTGGASCGVEFNPDTDAEYLQARQEVDVVEDQIEELRADTQRHLVPAGKVVPNADKTSSTKSVARYQTRELKDLNRKFSTYIQVWRAIAHAAATVDVMYSLAVAAEANKYTCVPDIVAPESTSDGTSIVQAVDLTHPCFSQHVPNDISLGSSKGEPHMLLLSGSNAGGKSTVQRTIATASILAQIGSLVPATSFRLVPFDSIHTRIGARDDLAQGMSTLALELHEMSRIIKHATRSSLVLVDELGRGTSTYDGMAIASATLFELILRGCCCVFTTHYHSLVHDLQSEFASAQAGGIAAKVKCMQMEVENMGHRKVKFCYK</sequence>
<dbReference type="Pfam" id="PF01624">
    <property type="entry name" value="MutS_I"/>
    <property type="match status" value="1"/>
</dbReference>
<dbReference type="Gene3D" id="3.40.50.300">
    <property type="entry name" value="P-loop containing nucleotide triphosphate hydrolases"/>
    <property type="match status" value="1"/>
</dbReference>
<feature type="compositionally biased region" description="Low complexity" evidence="6">
    <location>
        <begin position="205"/>
        <end position="216"/>
    </location>
</feature>
<evidence type="ECO:0000256" key="6">
    <source>
        <dbReference type="SAM" id="MobiDB-lite"/>
    </source>
</evidence>
<feature type="region of interest" description="Disordered" evidence="6">
    <location>
        <begin position="26"/>
        <end position="236"/>
    </location>
</feature>
<reference evidence="8 9" key="1">
    <citation type="submission" date="2016-07" db="EMBL/GenBank/DDBJ databases">
        <title>Pervasive Adenine N6-methylation of Active Genes in Fungi.</title>
        <authorList>
            <consortium name="DOE Joint Genome Institute"/>
            <person name="Mondo S.J."/>
            <person name="Dannebaum R.O."/>
            <person name="Kuo R.C."/>
            <person name="Labutti K."/>
            <person name="Haridas S."/>
            <person name="Kuo A."/>
            <person name="Salamov A."/>
            <person name="Ahrendt S.R."/>
            <person name="Lipzen A."/>
            <person name="Sullivan W."/>
            <person name="Andreopoulos W.B."/>
            <person name="Clum A."/>
            <person name="Lindquist E."/>
            <person name="Daum C."/>
            <person name="Ramamoorthy G.K."/>
            <person name="Gryganskyi A."/>
            <person name="Culley D."/>
            <person name="Magnuson J.K."/>
            <person name="James T.Y."/>
            <person name="O'Malley M.A."/>
            <person name="Stajich J.E."/>
            <person name="Spatafora J.W."/>
            <person name="Visel A."/>
            <person name="Grigoriev I.V."/>
        </authorList>
    </citation>
    <scope>NUCLEOTIDE SEQUENCE [LARGE SCALE GENOMIC DNA]</scope>
    <source>
        <strain evidence="8 9">PL171</strain>
    </source>
</reference>
<dbReference type="InterPro" id="IPR007695">
    <property type="entry name" value="DNA_mismatch_repair_MutS-lik_N"/>
</dbReference>
<dbReference type="GO" id="GO:0006298">
    <property type="term" value="P:mismatch repair"/>
    <property type="evidence" value="ECO:0007669"/>
    <property type="project" value="InterPro"/>
</dbReference>
<dbReference type="Proteomes" id="UP000193411">
    <property type="component" value="Unassembled WGS sequence"/>
</dbReference>
<dbReference type="GO" id="GO:0005524">
    <property type="term" value="F:ATP binding"/>
    <property type="evidence" value="ECO:0007669"/>
    <property type="project" value="UniProtKB-KW"/>
</dbReference>
<feature type="compositionally biased region" description="Acidic residues" evidence="6">
    <location>
        <begin position="129"/>
        <end position="139"/>
    </location>
</feature>
<dbReference type="InterPro" id="IPR045076">
    <property type="entry name" value="MutS"/>
</dbReference>
<keyword evidence="4" id="KW-0067">ATP-binding</keyword>
<protein>
    <submittedName>
        <fullName evidence="8">Muts domain V-domain-containing protein</fullName>
    </submittedName>
</protein>
<dbReference type="SMART" id="SM00534">
    <property type="entry name" value="MUTSac"/>
    <property type="match status" value="1"/>
</dbReference>
<feature type="compositionally biased region" description="Polar residues" evidence="6">
    <location>
        <begin position="166"/>
        <end position="191"/>
    </location>
</feature>
<dbReference type="PROSITE" id="PS00486">
    <property type="entry name" value="DNA_MISMATCH_REPAIR_2"/>
    <property type="match status" value="1"/>
</dbReference>
<dbReference type="GO" id="GO:0030983">
    <property type="term" value="F:mismatched DNA binding"/>
    <property type="evidence" value="ECO:0007669"/>
    <property type="project" value="InterPro"/>
</dbReference>
<keyword evidence="2" id="KW-0547">Nucleotide-binding</keyword>
<organism evidence="8 9">
    <name type="scientific">Catenaria anguillulae PL171</name>
    <dbReference type="NCBI Taxonomy" id="765915"/>
    <lineage>
        <taxon>Eukaryota</taxon>
        <taxon>Fungi</taxon>
        <taxon>Fungi incertae sedis</taxon>
        <taxon>Blastocladiomycota</taxon>
        <taxon>Blastocladiomycetes</taxon>
        <taxon>Blastocladiales</taxon>
        <taxon>Catenariaceae</taxon>
        <taxon>Catenaria</taxon>
    </lineage>
</organism>
<proteinExistence type="inferred from homology"/>
<dbReference type="STRING" id="765915.A0A1Y2H8Q1"/>
<comment type="similarity">
    <text evidence="1">Belongs to the DNA mismatch repair MutS family.</text>
</comment>
<feature type="compositionally biased region" description="Low complexity" evidence="6">
    <location>
        <begin position="146"/>
        <end position="161"/>
    </location>
</feature>
<dbReference type="InterPro" id="IPR000432">
    <property type="entry name" value="DNA_mismatch_repair_MutS_C"/>
</dbReference>
<dbReference type="SUPFAM" id="SSF52540">
    <property type="entry name" value="P-loop containing nucleoside triphosphate hydrolases"/>
    <property type="match status" value="1"/>
</dbReference>
<dbReference type="SUPFAM" id="SSF55271">
    <property type="entry name" value="DNA repair protein MutS, domain I"/>
    <property type="match status" value="1"/>
</dbReference>
<evidence type="ECO:0000313" key="9">
    <source>
        <dbReference type="Proteomes" id="UP000193411"/>
    </source>
</evidence>
<evidence type="ECO:0000256" key="2">
    <source>
        <dbReference type="ARBA" id="ARBA00022741"/>
    </source>
</evidence>
<dbReference type="GO" id="GO:0032301">
    <property type="term" value="C:MutSalpha complex"/>
    <property type="evidence" value="ECO:0007669"/>
    <property type="project" value="TreeGrafter"/>
</dbReference>
<keyword evidence="9" id="KW-1185">Reference proteome</keyword>
<dbReference type="InterPro" id="IPR036678">
    <property type="entry name" value="MutS_con_dom_sf"/>
</dbReference>
<dbReference type="SUPFAM" id="SSF48334">
    <property type="entry name" value="DNA repair protein MutS, domain III"/>
    <property type="match status" value="1"/>
</dbReference>
<feature type="compositionally biased region" description="Low complexity" evidence="6">
    <location>
        <begin position="33"/>
        <end position="67"/>
    </location>
</feature>
<dbReference type="InterPro" id="IPR017261">
    <property type="entry name" value="DNA_mismatch_repair_MutS/MSH"/>
</dbReference>
<dbReference type="InterPro" id="IPR036187">
    <property type="entry name" value="DNA_mismatch_repair_MutS_sf"/>
</dbReference>
<dbReference type="InterPro" id="IPR016151">
    <property type="entry name" value="DNA_mismatch_repair_MutS_N"/>
</dbReference>
<dbReference type="Gene3D" id="3.40.1170.10">
    <property type="entry name" value="DNA repair protein MutS, domain I"/>
    <property type="match status" value="1"/>
</dbReference>
<dbReference type="InterPro" id="IPR027417">
    <property type="entry name" value="P-loop_NTPase"/>
</dbReference>
<dbReference type="PIRSF" id="PIRSF037677">
    <property type="entry name" value="DNA_mis_repair_Msh6"/>
    <property type="match status" value="1"/>
</dbReference>
<dbReference type="EMBL" id="MCFL01000105">
    <property type="protein sequence ID" value="ORZ30073.1"/>
    <property type="molecule type" value="Genomic_DNA"/>
</dbReference>